<organism evidence="1 2">
    <name type="scientific">Artomyces pyxidatus</name>
    <dbReference type="NCBI Taxonomy" id="48021"/>
    <lineage>
        <taxon>Eukaryota</taxon>
        <taxon>Fungi</taxon>
        <taxon>Dikarya</taxon>
        <taxon>Basidiomycota</taxon>
        <taxon>Agaricomycotina</taxon>
        <taxon>Agaricomycetes</taxon>
        <taxon>Russulales</taxon>
        <taxon>Auriscalpiaceae</taxon>
        <taxon>Artomyces</taxon>
    </lineage>
</organism>
<comment type="caution">
    <text evidence="1">The sequence shown here is derived from an EMBL/GenBank/DDBJ whole genome shotgun (WGS) entry which is preliminary data.</text>
</comment>
<protein>
    <submittedName>
        <fullName evidence="1">Uncharacterized protein</fullName>
    </submittedName>
</protein>
<evidence type="ECO:0000313" key="2">
    <source>
        <dbReference type="Proteomes" id="UP000814140"/>
    </source>
</evidence>
<sequence>MPFEIGAPWAAEMLARAKTVPIAVEIAPGITDRVDMQHVSLVKPHLPHTRRLSLSGSPASLASAVAHLNAPAPALKYIELAFLHSRSKFTPTKFFACQMPRLRALSLVDFSFSWRVKLPTTDITRLSITYGWGYDSSVKYDELLDFVVSIPPLDALYITRYLSASPKPDGATCVVSLPHLARLTLEGCHDRCLNVLQHLALPRSRAALDITLACGWTNTTPSSDLRAVLPRVCTHVSGAVPLHTLRIFETLRVGGYASWTLEVAAHAEDADLR</sequence>
<gene>
    <name evidence="1" type="ORF">BV25DRAFT_1913110</name>
</gene>
<reference evidence="1" key="1">
    <citation type="submission" date="2021-03" db="EMBL/GenBank/DDBJ databases">
        <authorList>
            <consortium name="DOE Joint Genome Institute"/>
            <person name="Ahrendt S."/>
            <person name="Looney B.P."/>
            <person name="Miyauchi S."/>
            <person name="Morin E."/>
            <person name="Drula E."/>
            <person name="Courty P.E."/>
            <person name="Chicoki N."/>
            <person name="Fauchery L."/>
            <person name="Kohler A."/>
            <person name="Kuo A."/>
            <person name="Labutti K."/>
            <person name="Pangilinan J."/>
            <person name="Lipzen A."/>
            <person name="Riley R."/>
            <person name="Andreopoulos W."/>
            <person name="He G."/>
            <person name="Johnson J."/>
            <person name="Barry K.W."/>
            <person name="Grigoriev I.V."/>
            <person name="Nagy L."/>
            <person name="Hibbett D."/>
            <person name="Henrissat B."/>
            <person name="Matheny P.B."/>
            <person name="Labbe J."/>
            <person name="Martin F."/>
        </authorList>
    </citation>
    <scope>NUCLEOTIDE SEQUENCE</scope>
    <source>
        <strain evidence="1">HHB10654</strain>
    </source>
</reference>
<dbReference type="Proteomes" id="UP000814140">
    <property type="component" value="Unassembled WGS sequence"/>
</dbReference>
<name>A0ACB8TCJ4_9AGAM</name>
<evidence type="ECO:0000313" key="1">
    <source>
        <dbReference type="EMBL" id="KAI0066363.1"/>
    </source>
</evidence>
<dbReference type="EMBL" id="MU277193">
    <property type="protein sequence ID" value="KAI0066363.1"/>
    <property type="molecule type" value="Genomic_DNA"/>
</dbReference>
<proteinExistence type="predicted"/>
<reference evidence="1" key="2">
    <citation type="journal article" date="2022" name="New Phytol.">
        <title>Evolutionary transition to the ectomycorrhizal habit in the genomes of a hyperdiverse lineage of mushroom-forming fungi.</title>
        <authorList>
            <person name="Looney B."/>
            <person name="Miyauchi S."/>
            <person name="Morin E."/>
            <person name="Drula E."/>
            <person name="Courty P.E."/>
            <person name="Kohler A."/>
            <person name="Kuo A."/>
            <person name="LaButti K."/>
            <person name="Pangilinan J."/>
            <person name="Lipzen A."/>
            <person name="Riley R."/>
            <person name="Andreopoulos W."/>
            <person name="He G."/>
            <person name="Johnson J."/>
            <person name="Nolan M."/>
            <person name="Tritt A."/>
            <person name="Barry K.W."/>
            <person name="Grigoriev I.V."/>
            <person name="Nagy L.G."/>
            <person name="Hibbett D."/>
            <person name="Henrissat B."/>
            <person name="Matheny P.B."/>
            <person name="Labbe J."/>
            <person name="Martin F.M."/>
        </authorList>
    </citation>
    <scope>NUCLEOTIDE SEQUENCE</scope>
    <source>
        <strain evidence="1">HHB10654</strain>
    </source>
</reference>
<accession>A0ACB8TCJ4</accession>
<keyword evidence="2" id="KW-1185">Reference proteome</keyword>